<dbReference type="GO" id="GO:0005615">
    <property type="term" value="C:extracellular space"/>
    <property type="evidence" value="ECO:0007669"/>
    <property type="project" value="InterPro"/>
</dbReference>
<dbReference type="InterPro" id="IPR023796">
    <property type="entry name" value="Serpin_dom"/>
</dbReference>
<dbReference type="Proteomes" id="UP000271087">
    <property type="component" value="Unassembled WGS sequence"/>
</dbReference>
<dbReference type="PANTHER" id="PTHR11461:SF211">
    <property type="entry name" value="GH10112P-RELATED"/>
    <property type="match status" value="1"/>
</dbReference>
<evidence type="ECO:0000313" key="4">
    <source>
        <dbReference type="Proteomes" id="UP000271087"/>
    </source>
</evidence>
<dbReference type="WBParaSite" id="nOo.2.0.1.t11609-RA">
    <property type="protein sequence ID" value="nOo.2.0.1.t11609-RA"/>
    <property type="gene ID" value="nOo.2.0.1.g11609"/>
</dbReference>
<dbReference type="PANTHER" id="PTHR11461">
    <property type="entry name" value="SERINE PROTEASE INHIBITOR, SERPIN"/>
    <property type="match status" value="1"/>
</dbReference>
<dbReference type="GO" id="GO:0004867">
    <property type="term" value="F:serine-type endopeptidase inhibitor activity"/>
    <property type="evidence" value="ECO:0007669"/>
    <property type="project" value="InterPro"/>
</dbReference>
<reference evidence="5" key="1">
    <citation type="submission" date="2016-06" db="UniProtKB">
        <authorList>
            <consortium name="WormBaseParasite"/>
        </authorList>
    </citation>
    <scope>IDENTIFICATION</scope>
</reference>
<dbReference type="AlphaFoldDB" id="A0A182ETY1"/>
<protein>
    <submittedName>
        <fullName evidence="5">SERPIN domain-containing protein</fullName>
    </submittedName>
</protein>
<proteinExistence type="inferred from homology"/>
<dbReference type="Gene3D" id="2.30.39.10">
    <property type="entry name" value="Alpha-1-antitrypsin, domain 1"/>
    <property type="match status" value="1"/>
</dbReference>
<dbReference type="EMBL" id="UYRW01008352">
    <property type="protein sequence ID" value="VDM96584.1"/>
    <property type="molecule type" value="Genomic_DNA"/>
</dbReference>
<evidence type="ECO:0000313" key="3">
    <source>
        <dbReference type="EMBL" id="VDM96584.1"/>
    </source>
</evidence>
<dbReference type="STRING" id="42157.A0A182ETY1"/>
<feature type="domain" description="Serpin" evidence="2">
    <location>
        <begin position="6"/>
        <end position="124"/>
    </location>
</feature>
<sequence length="198" mass="23217">MDYAQFNFAVRLIRETVRSDQSVILSPASISTALFMIYHATDGEMKQRLQKILGGNARKMEIQRYFGKILADNVGTRNNNNYILNIANRFYARQGFSMKPSLSYILQFYYGEKLHNFNYEQRNHLAQMSMMHLKAQLPYYENNFVQVVKLPYVGEEVELVIILPKIRFNLLNVREKMTGRDLIMYIQDAIPTEVEVIK</sequence>
<evidence type="ECO:0000313" key="5">
    <source>
        <dbReference type="WBParaSite" id="nOo.2.0.1.t11609-RA"/>
    </source>
</evidence>
<comment type="similarity">
    <text evidence="1">Belongs to the serpin family.</text>
</comment>
<dbReference type="Pfam" id="PF00079">
    <property type="entry name" value="Serpin"/>
    <property type="match status" value="1"/>
</dbReference>
<dbReference type="InterPro" id="IPR042178">
    <property type="entry name" value="Serpin_sf_1"/>
</dbReference>
<dbReference type="InterPro" id="IPR000215">
    <property type="entry name" value="Serpin_fam"/>
</dbReference>
<dbReference type="SUPFAM" id="SSF56574">
    <property type="entry name" value="Serpins"/>
    <property type="match status" value="1"/>
</dbReference>
<evidence type="ECO:0000256" key="1">
    <source>
        <dbReference type="ARBA" id="ARBA00009500"/>
    </source>
</evidence>
<dbReference type="OrthoDB" id="9518664at2759"/>
<keyword evidence="4" id="KW-1185">Reference proteome</keyword>
<organism evidence="5">
    <name type="scientific">Onchocerca ochengi</name>
    <name type="common">Filarial nematode worm</name>
    <dbReference type="NCBI Taxonomy" id="42157"/>
    <lineage>
        <taxon>Eukaryota</taxon>
        <taxon>Metazoa</taxon>
        <taxon>Ecdysozoa</taxon>
        <taxon>Nematoda</taxon>
        <taxon>Chromadorea</taxon>
        <taxon>Rhabditida</taxon>
        <taxon>Spirurina</taxon>
        <taxon>Spiruromorpha</taxon>
        <taxon>Filarioidea</taxon>
        <taxon>Onchocercidae</taxon>
        <taxon>Onchocerca</taxon>
    </lineage>
</organism>
<accession>A0A182ETY1</accession>
<dbReference type="Gene3D" id="3.30.497.10">
    <property type="entry name" value="Antithrombin, subunit I, domain 2"/>
    <property type="match status" value="1"/>
</dbReference>
<dbReference type="InterPro" id="IPR042185">
    <property type="entry name" value="Serpin_sf_2"/>
</dbReference>
<reference evidence="3 4" key="2">
    <citation type="submission" date="2018-08" db="EMBL/GenBank/DDBJ databases">
        <authorList>
            <person name="Laetsch R D."/>
            <person name="Stevens L."/>
            <person name="Kumar S."/>
            <person name="Blaxter L. M."/>
        </authorList>
    </citation>
    <scope>NUCLEOTIDE SEQUENCE [LARGE SCALE GENOMIC DNA]</scope>
</reference>
<name>A0A182ETY1_ONCOC</name>
<evidence type="ECO:0000259" key="2">
    <source>
        <dbReference type="Pfam" id="PF00079"/>
    </source>
</evidence>
<dbReference type="InterPro" id="IPR036186">
    <property type="entry name" value="Serpin_sf"/>
</dbReference>
<gene>
    <name evidence="3" type="ORF">NOO_LOCUS11609</name>
</gene>